<dbReference type="AlphaFoldDB" id="A0A2H0V9H9"/>
<organism evidence="4 5">
    <name type="scientific">Candidatus Falkowbacteria bacterium CG10_big_fil_rev_8_21_14_0_10_37_18</name>
    <dbReference type="NCBI Taxonomy" id="1974562"/>
    <lineage>
        <taxon>Bacteria</taxon>
        <taxon>Candidatus Falkowiibacteriota</taxon>
    </lineage>
</organism>
<comment type="similarity">
    <text evidence="1">Belongs to the pseudouridine synthase RluA family.</text>
</comment>
<dbReference type="PANTHER" id="PTHR21600:SF44">
    <property type="entry name" value="RIBOSOMAL LARGE SUBUNIT PSEUDOURIDINE SYNTHASE D"/>
    <property type="match status" value="1"/>
</dbReference>
<reference evidence="5" key="1">
    <citation type="submission" date="2017-09" db="EMBL/GenBank/DDBJ databases">
        <title>Depth-based differentiation of microbial function through sediment-hosted aquifers and enrichment of novel symbionts in the deep terrestrial subsurface.</title>
        <authorList>
            <person name="Probst A.J."/>
            <person name="Ladd B."/>
            <person name="Jarett J.K."/>
            <person name="Geller-Mcgrath D.E."/>
            <person name="Sieber C.M.K."/>
            <person name="Emerson J.B."/>
            <person name="Anantharaman K."/>
            <person name="Thomas B.C."/>
            <person name="Malmstrom R."/>
            <person name="Stieglmeier M."/>
            <person name="Klingl A."/>
            <person name="Woyke T."/>
            <person name="Ryan C.M."/>
            <person name="Banfield J.F."/>
        </authorList>
    </citation>
    <scope>NUCLEOTIDE SEQUENCE [LARGE SCALE GENOMIC DNA]</scope>
</reference>
<dbReference type="Proteomes" id="UP000229972">
    <property type="component" value="Unassembled WGS sequence"/>
</dbReference>
<dbReference type="SUPFAM" id="SSF55120">
    <property type="entry name" value="Pseudouridine synthase"/>
    <property type="match status" value="1"/>
</dbReference>
<dbReference type="PROSITE" id="PS01129">
    <property type="entry name" value="PSI_RLU"/>
    <property type="match status" value="1"/>
</dbReference>
<dbReference type="GO" id="GO:0000455">
    <property type="term" value="P:enzyme-directed rRNA pseudouridine synthesis"/>
    <property type="evidence" value="ECO:0007669"/>
    <property type="project" value="TreeGrafter"/>
</dbReference>
<dbReference type="InterPro" id="IPR006145">
    <property type="entry name" value="PsdUridine_synth_RsuA/RluA"/>
</dbReference>
<feature type="domain" description="Pseudouridine synthase RsuA/RluA-like" evidence="3">
    <location>
        <begin position="24"/>
        <end position="200"/>
    </location>
</feature>
<proteinExistence type="inferred from homology"/>
<evidence type="ECO:0000313" key="4">
    <source>
        <dbReference type="EMBL" id="PIR95748.1"/>
    </source>
</evidence>
<keyword evidence="2" id="KW-0413">Isomerase</keyword>
<evidence type="ECO:0000313" key="5">
    <source>
        <dbReference type="Proteomes" id="UP000229972"/>
    </source>
</evidence>
<name>A0A2H0V9H9_9BACT</name>
<dbReference type="GO" id="GO:0003723">
    <property type="term" value="F:RNA binding"/>
    <property type="evidence" value="ECO:0007669"/>
    <property type="project" value="InterPro"/>
</dbReference>
<dbReference type="CDD" id="cd02869">
    <property type="entry name" value="PseudoU_synth_RluA_like"/>
    <property type="match status" value="1"/>
</dbReference>
<evidence type="ECO:0000256" key="2">
    <source>
        <dbReference type="ARBA" id="ARBA00023235"/>
    </source>
</evidence>
<dbReference type="InterPro" id="IPR006224">
    <property type="entry name" value="PsdUridine_synth_RluA-like_CS"/>
</dbReference>
<dbReference type="Gene3D" id="3.30.2350.10">
    <property type="entry name" value="Pseudouridine synthase"/>
    <property type="match status" value="1"/>
</dbReference>
<dbReference type="InterPro" id="IPR020103">
    <property type="entry name" value="PsdUridine_synth_cat_dom_sf"/>
</dbReference>
<evidence type="ECO:0000256" key="1">
    <source>
        <dbReference type="ARBA" id="ARBA00010876"/>
    </source>
</evidence>
<dbReference type="Pfam" id="PF00849">
    <property type="entry name" value="PseudoU_synth_2"/>
    <property type="match status" value="1"/>
</dbReference>
<dbReference type="PANTHER" id="PTHR21600">
    <property type="entry name" value="MITOCHONDRIAL RNA PSEUDOURIDINE SYNTHASE"/>
    <property type="match status" value="1"/>
</dbReference>
<accession>A0A2H0V9H9</accession>
<evidence type="ECO:0000259" key="3">
    <source>
        <dbReference type="Pfam" id="PF00849"/>
    </source>
</evidence>
<sequence>MLKKIKKNTSPLNVEPIIISETDDYLVINKPAGLAVHGGGNLKEATLADWLVFSYPKIKTVGDDQTRPGLVHRLDKDVSGLMVVAKTTASFDALKSQFKDREVNKEYTALVHGQIVKDEDIIDFPIVRSQAGYKMAAVPAGAEDLLTKSKPQGRDQGNISSWFKSRTALTEFDVIQRFVNYTLLHIKIKTGRTHQIRVHFFAYGHPLVGDDLYQNKKSKIKNKKLQLGRVFLVADHLNFRDLQGKIQKFKIDLPAELQSFLPRH</sequence>
<gene>
    <name evidence="4" type="ORF">COT93_00845</name>
</gene>
<dbReference type="GO" id="GO:0140098">
    <property type="term" value="F:catalytic activity, acting on RNA"/>
    <property type="evidence" value="ECO:0007669"/>
    <property type="project" value="UniProtKB-ARBA"/>
</dbReference>
<comment type="caution">
    <text evidence="4">The sequence shown here is derived from an EMBL/GenBank/DDBJ whole genome shotgun (WGS) entry which is preliminary data.</text>
</comment>
<dbReference type="GO" id="GO:0009982">
    <property type="term" value="F:pseudouridine synthase activity"/>
    <property type="evidence" value="ECO:0007669"/>
    <property type="project" value="InterPro"/>
</dbReference>
<dbReference type="EMBL" id="PFAL01000011">
    <property type="protein sequence ID" value="PIR95748.1"/>
    <property type="molecule type" value="Genomic_DNA"/>
</dbReference>
<protein>
    <submittedName>
        <fullName evidence="4">RluA family pseudouridine synthase</fullName>
    </submittedName>
</protein>
<dbReference type="InterPro" id="IPR050188">
    <property type="entry name" value="RluA_PseudoU_synthase"/>
</dbReference>